<feature type="chain" id="PRO_5036495619" evidence="1">
    <location>
        <begin position="22"/>
        <end position="250"/>
    </location>
</feature>
<organism evidence="2 3">
    <name type="scientific">Nephila pilipes</name>
    <name type="common">Giant wood spider</name>
    <name type="synonym">Nephila maculata</name>
    <dbReference type="NCBI Taxonomy" id="299642"/>
    <lineage>
        <taxon>Eukaryota</taxon>
        <taxon>Metazoa</taxon>
        <taxon>Ecdysozoa</taxon>
        <taxon>Arthropoda</taxon>
        <taxon>Chelicerata</taxon>
        <taxon>Arachnida</taxon>
        <taxon>Araneae</taxon>
        <taxon>Araneomorphae</taxon>
        <taxon>Entelegynae</taxon>
        <taxon>Araneoidea</taxon>
        <taxon>Nephilidae</taxon>
        <taxon>Nephila</taxon>
    </lineage>
</organism>
<keyword evidence="1" id="KW-0732">Signal</keyword>
<gene>
    <name evidence="2" type="ORF">NPIL_68401</name>
</gene>
<dbReference type="EMBL" id="BMAW01045800">
    <property type="protein sequence ID" value="GFS51909.1"/>
    <property type="molecule type" value="Genomic_DNA"/>
</dbReference>
<sequence length="250" mass="28763">MLMMWFLYLVLLAYSSETTFASNEEFCATEPLKACNFYIHSNYVPFSNAQLTRMCRRMEEYSECIVRHRFLPEELCGWPLIIKSAEAIIGELCHRNTTLRRRYLETIPCVMGVVINSYNTCLKATKKVYSVLRTFPGHDVFPGELDTCMRSVHISDCYAFIISMKCGSDGFLTYNEFVSRTDLYGLRCRDFAEFEMASKSMAFITHHLTISNLQRTTFDFPFRHIGDAGFSDPLEDSEAASENTPVSHVQ</sequence>
<evidence type="ECO:0000256" key="1">
    <source>
        <dbReference type="SAM" id="SignalP"/>
    </source>
</evidence>
<protein>
    <submittedName>
        <fullName evidence="2">Uncharacterized protein</fullName>
    </submittedName>
</protein>
<evidence type="ECO:0000313" key="2">
    <source>
        <dbReference type="EMBL" id="GFS51909.1"/>
    </source>
</evidence>
<evidence type="ECO:0000313" key="3">
    <source>
        <dbReference type="Proteomes" id="UP000887013"/>
    </source>
</evidence>
<dbReference type="Proteomes" id="UP000887013">
    <property type="component" value="Unassembled WGS sequence"/>
</dbReference>
<proteinExistence type="predicted"/>
<dbReference type="AlphaFoldDB" id="A0A8X6MHF2"/>
<name>A0A8X6MHF2_NEPPI</name>
<keyword evidence="3" id="KW-1185">Reference proteome</keyword>
<dbReference type="OrthoDB" id="6427620at2759"/>
<comment type="caution">
    <text evidence="2">The sequence shown here is derived from an EMBL/GenBank/DDBJ whole genome shotgun (WGS) entry which is preliminary data.</text>
</comment>
<accession>A0A8X6MHF2</accession>
<reference evidence="2" key="1">
    <citation type="submission" date="2020-08" db="EMBL/GenBank/DDBJ databases">
        <title>Multicomponent nature underlies the extraordinary mechanical properties of spider dragline silk.</title>
        <authorList>
            <person name="Kono N."/>
            <person name="Nakamura H."/>
            <person name="Mori M."/>
            <person name="Yoshida Y."/>
            <person name="Ohtoshi R."/>
            <person name="Malay A.D."/>
            <person name="Moran D.A.P."/>
            <person name="Tomita M."/>
            <person name="Numata K."/>
            <person name="Arakawa K."/>
        </authorList>
    </citation>
    <scope>NUCLEOTIDE SEQUENCE</scope>
</reference>
<feature type="signal peptide" evidence="1">
    <location>
        <begin position="1"/>
        <end position="21"/>
    </location>
</feature>